<comment type="catalytic activity">
    <reaction evidence="15">
        <text>tRNA(Glx) + L-glutamate + ATP = L-glutamyl-tRNA(Glx) + AMP + diphosphate</text>
        <dbReference type="Rhea" id="RHEA:18397"/>
        <dbReference type="Rhea" id="RHEA-COMP:9713"/>
        <dbReference type="Rhea" id="RHEA-COMP:9716"/>
        <dbReference type="ChEBI" id="CHEBI:29985"/>
        <dbReference type="ChEBI" id="CHEBI:30616"/>
        <dbReference type="ChEBI" id="CHEBI:33019"/>
        <dbReference type="ChEBI" id="CHEBI:78442"/>
        <dbReference type="ChEBI" id="CHEBI:78520"/>
        <dbReference type="ChEBI" id="CHEBI:456215"/>
        <dbReference type="EC" id="6.1.1.24"/>
    </reaction>
    <physiologicalReaction direction="left-to-right" evidence="15">
        <dbReference type="Rhea" id="RHEA:18398"/>
    </physiologicalReaction>
</comment>
<dbReference type="Proteomes" id="UP000053676">
    <property type="component" value="Unassembled WGS sequence"/>
</dbReference>
<evidence type="ECO:0000313" key="19">
    <source>
        <dbReference type="EMBL" id="ETN74945.1"/>
    </source>
</evidence>
<comment type="subcellular location">
    <subcellularLocation>
        <location evidence="1">Mitochondrion</location>
    </subcellularLocation>
</comment>
<comment type="similarity">
    <text evidence="2">Belongs to the class-I aminoacyl-tRNA synthetase family. Glutamate--tRNA ligase type 1 subfamily.</text>
</comment>
<evidence type="ECO:0000256" key="6">
    <source>
        <dbReference type="ARBA" id="ARBA00022840"/>
    </source>
</evidence>
<dbReference type="GO" id="GO:0006424">
    <property type="term" value="P:glutamyl-tRNA aminoacylation"/>
    <property type="evidence" value="ECO:0007669"/>
    <property type="project" value="InterPro"/>
</dbReference>
<evidence type="ECO:0000313" key="20">
    <source>
        <dbReference type="Proteomes" id="UP000053676"/>
    </source>
</evidence>
<dbReference type="Gene3D" id="3.40.50.620">
    <property type="entry name" value="HUPs"/>
    <property type="match status" value="1"/>
</dbReference>
<name>W2SZ17_NECAM</name>
<evidence type="ECO:0000256" key="15">
    <source>
        <dbReference type="ARBA" id="ARBA00047479"/>
    </source>
</evidence>
<comment type="catalytic activity">
    <reaction evidence="16">
        <text>tRNA(Gln) + L-glutamate + ATP = L-glutamyl-tRNA(Gln) + AMP + diphosphate</text>
        <dbReference type="Rhea" id="RHEA:64612"/>
        <dbReference type="Rhea" id="RHEA-COMP:9662"/>
        <dbReference type="Rhea" id="RHEA-COMP:9684"/>
        <dbReference type="ChEBI" id="CHEBI:29985"/>
        <dbReference type="ChEBI" id="CHEBI:30616"/>
        <dbReference type="ChEBI" id="CHEBI:33019"/>
        <dbReference type="ChEBI" id="CHEBI:78442"/>
        <dbReference type="ChEBI" id="CHEBI:78520"/>
        <dbReference type="ChEBI" id="CHEBI:456215"/>
    </reaction>
    <physiologicalReaction direction="left-to-right" evidence="16">
        <dbReference type="Rhea" id="RHEA:64613"/>
    </physiologicalReaction>
</comment>
<dbReference type="GO" id="GO:0008270">
    <property type="term" value="F:zinc ion binding"/>
    <property type="evidence" value="ECO:0007669"/>
    <property type="project" value="InterPro"/>
</dbReference>
<dbReference type="InterPro" id="IPR020751">
    <property type="entry name" value="aa-tRNA-synth_I_codon-bd_sub2"/>
</dbReference>
<evidence type="ECO:0000256" key="9">
    <source>
        <dbReference type="ARBA" id="ARBA00030865"/>
    </source>
</evidence>
<evidence type="ECO:0000256" key="17">
    <source>
        <dbReference type="RuleBase" id="RU363037"/>
    </source>
</evidence>
<evidence type="ECO:0000256" key="7">
    <source>
        <dbReference type="ARBA" id="ARBA00022917"/>
    </source>
</evidence>
<dbReference type="GO" id="GO:0005524">
    <property type="term" value="F:ATP binding"/>
    <property type="evidence" value="ECO:0007669"/>
    <property type="project" value="UniProtKB-KW"/>
</dbReference>
<dbReference type="STRING" id="51031.W2SZ17"/>
<keyword evidence="8 17" id="KW-0030">Aminoacyl-tRNA synthetase</keyword>
<dbReference type="NCBIfam" id="TIGR00464">
    <property type="entry name" value="gltX_bact"/>
    <property type="match status" value="1"/>
</dbReference>
<proteinExistence type="inferred from homology"/>
<gene>
    <name evidence="19" type="ORF">NECAME_03860</name>
</gene>
<dbReference type="GO" id="GO:0004818">
    <property type="term" value="F:glutamate-tRNA ligase activity"/>
    <property type="evidence" value="ECO:0007669"/>
    <property type="project" value="UniProtKB-EC"/>
</dbReference>
<dbReference type="GO" id="GO:0000049">
    <property type="term" value="F:tRNA binding"/>
    <property type="evidence" value="ECO:0007669"/>
    <property type="project" value="InterPro"/>
</dbReference>
<evidence type="ECO:0000256" key="14">
    <source>
        <dbReference type="ARBA" id="ARBA00047366"/>
    </source>
</evidence>
<dbReference type="OrthoDB" id="428822at2759"/>
<dbReference type="OMA" id="EGDFILM"/>
<evidence type="ECO:0000256" key="4">
    <source>
        <dbReference type="ARBA" id="ARBA00022598"/>
    </source>
</evidence>
<dbReference type="HAMAP" id="MF_00022">
    <property type="entry name" value="Glu_tRNA_synth_type1"/>
    <property type="match status" value="1"/>
</dbReference>
<evidence type="ECO:0000256" key="8">
    <source>
        <dbReference type="ARBA" id="ARBA00023146"/>
    </source>
</evidence>
<evidence type="ECO:0000259" key="18">
    <source>
        <dbReference type="Pfam" id="PF00749"/>
    </source>
</evidence>
<dbReference type="InterPro" id="IPR004527">
    <property type="entry name" value="Glu-tRNA-ligase_bac/mito"/>
</dbReference>
<dbReference type="InterPro" id="IPR033910">
    <property type="entry name" value="GluRS_core"/>
</dbReference>
<dbReference type="InterPro" id="IPR020058">
    <property type="entry name" value="Glu/Gln-tRNA-synth_Ib_cat-dom"/>
</dbReference>
<dbReference type="EC" id="6.1.1.17" evidence="3"/>
<dbReference type="EC" id="6.1.1.24" evidence="10"/>
<evidence type="ECO:0000256" key="16">
    <source>
        <dbReference type="ARBA" id="ARBA00047689"/>
    </source>
</evidence>
<dbReference type="PROSITE" id="PS00178">
    <property type="entry name" value="AA_TRNA_LIGASE_I"/>
    <property type="match status" value="1"/>
</dbReference>
<evidence type="ECO:0000256" key="10">
    <source>
        <dbReference type="ARBA" id="ARBA00044054"/>
    </source>
</evidence>
<keyword evidence="20" id="KW-1185">Reference proteome</keyword>
<keyword evidence="5 17" id="KW-0547">Nucleotide-binding</keyword>
<evidence type="ECO:0000256" key="2">
    <source>
        <dbReference type="ARBA" id="ARBA00007894"/>
    </source>
</evidence>
<reference evidence="20" key="1">
    <citation type="journal article" date="2014" name="Nat. Genet.">
        <title>Genome of the human hookworm Necator americanus.</title>
        <authorList>
            <person name="Tang Y.T."/>
            <person name="Gao X."/>
            <person name="Rosa B.A."/>
            <person name="Abubucker S."/>
            <person name="Hallsworth-Pepin K."/>
            <person name="Martin J."/>
            <person name="Tyagi R."/>
            <person name="Heizer E."/>
            <person name="Zhang X."/>
            <person name="Bhonagiri-Palsikar V."/>
            <person name="Minx P."/>
            <person name="Warren W.C."/>
            <person name="Wang Q."/>
            <person name="Zhan B."/>
            <person name="Hotez P.J."/>
            <person name="Sternberg P.W."/>
            <person name="Dougall A."/>
            <person name="Gaze S.T."/>
            <person name="Mulvenna J."/>
            <person name="Sotillo J."/>
            <person name="Ranganathan S."/>
            <person name="Rabelo E.M."/>
            <person name="Wilson R.K."/>
            <person name="Felgner P.L."/>
            <person name="Bethony J."/>
            <person name="Hawdon J.M."/>
            <person name="Gasser R.B."/>
            <person name="Loukas A."/>
            <person name="Mitreva M."/>
        </authorList>
    </citation>
    <scope>NUCLEOTIDE SEQUENCE [LARGE SCALE GENOMIC DNA]</scope>
</reference>
<dbReference type="SUPFAM" id="SSF52374">
    <property type="entry name" value="Nucleotidylyl transferase"/>
    <property type="match status" value="1"/>
</dbReference>
<evidence type="ECO:0000256" key="5">
    <source>
        <dbReference type="ARBA" id="ARBA00022741"/>
    </source>
</evidence>
<dbReference type="Pfam" id="PF00749">
    <property type="entry name" value="tRNA-synt_1c"/>
    <property type="match status" value="1"/>
</dbReference>
<dbReference type="SUPFAM" id="SSF48163">
    <property type="entry name" value="An anticodon-binding domain of class I aminoacyl-tRNA synthetases"/>
    <property type="match status" value="1"/>
</dbReference>
<keyword evidence="6 17" id="KW-0067">ATP-binding</keyword>
<dbReference type="GO" id="GO:0050561">
    <property type="term" value="F:glutamate-tRNA(Gln) ligase activity"/>
    <property type="evidence" value="ECO:0007669"/>
    <property type="project" value="UniProtKB-EC"/>
</dbReference>
<comment type="catalytic activity">
    <reaction evidence="14">
        <text>tRNA(Glu) + L-glutamate + ATP = L-glutamyl-tRNA(Glu) + AMP + diphosphate</text>
        <dbReference type="Rhea" id="RHEA:23540"/>
        <dbReference type="Rhea" id="RHEA-COMP:9663"/>
        <dbReference type="Rhea" id="RHEA-COMP:9680"/>
        <dbReference type="ChEBI" id="CHEBI:29985"/>
        <dbReference type="ChEBI" id="CHEBI:30616"/>
        <dbReference type="ChEBI" id="CHEBI:33019"/>
        <dbReference type="ChEBI" id="CHEBI:78442"/>
        <dbReference type="ChEBI" id="CHEBI:78520"/>
        <dbReference type="ChEBI" id="CHEBI:456215"/>
        <dbReference type="EC" id="6.1.1.17"/>
    </reaction>
    <physiologicalReaction direction="left-to-right" evidence="14">
        <dbReference type="Rhea" id="RHEA:23541"/>
    </physiologicalReaction>
</comment>
<dbReference type="InterPro" id="IPR014729">
    <property type="entry name" value="Rossmann-like_a/b/a_fold"/>
</dbReference>
<dbReference type="InterPro" id="IPR049940">
    <property type="entry name" value="GluQ/Sye"/>
</dbReference>
<evidence type="ECO:0000256" key="1">
    <source>
        <dbReference type="ARBA" id="ARBA00004173"/>
    </source>
</evidence>
<keyword evidence="7 17" id="KW-0648">Protein biosynthesis</keyword>
<dbReference type="InterPro" id="IPR008925">
    <property type="entry name" value="aa_tRNA-synth_I_cd-bd_sf"/>
</dbReference>
<dbReference type="InterPro" id="IPR000924">
    <property type="entry name" value="Glu/Gln-tRNA-synth"/>
</dbReference>
<dbReference type="FunFam" id="3.40.50.620:FF:000045">
    <property type="entry name" value="Glutamate--tRNA ligase, mitochondrial"/>
    <property type="match status" value="1"/>
</dbReference>
<dbReference type="PANTHER" id="PTHR43311:SF2">
    <property type="entry name" value="GLUTAMATE--TRNA LIGASE, MITOCHONDRIAL-RELATED"/>
    <property type="match status" value="1"/>
</dbReference>
<dbReference type="GO" id="GO:0005739">
    <property type="term" value="C:mitochondrion"/>
    <property type="evidence" value="ECO:0007669"/>
    <property type="project" value="UniProtKB-SubCell"/>
</dbReference>
<accession>W2SZ17</accession>
<evidence type="ECO:0000256" key="11">
    <source>
        <dbReference type="ARBA" id="ARBA00044142"/>
    </source>
</evidence>
<feature type="domain" description="Glutamyl/glutaminyl-tRNA synthetase class Ib catalytic" evidence="18">
    <location>
        <begin position="15"/>
        <end position="338"/>
    </location>
</feature>
<dbReference type="KEGG" id="nai:NECAME_03860"/>
<keyword evidence="4 17" id="KW-0436">Ligase</keyword>
<dbReference type="PRINTS" id="PR00987">
    <property type="entry name" value="TRNASYNTHGLU"/>
</dbReference>
<evidence type="ECO:0000256" key="13">
    <source>
        <dbReference type="ARBA" id="ARBA00044313"/>
    </source>
</evidence>
<evidence type="ECO:0000256" key="12">
    <source>
        <dbReference type="ARBA" id="ARBA00044251"/>
    </source>
</evidence>
<protein>
    <recommendedName>
        <fullName evidence="11">Nondiscriminating glutamyl-tRNA synthetase EARS2, mitochondrial</fullName>
        <ecNumber evidence="3">6.1.1.17</ecNumber>
        <ecNumber evidence="10">6.1.1.24</ecNumber>
    </recommendedName>
    <alternativeName>
        <fullName evidence="13">Glutamate--tRNA(Gln) ligase EARS2, mitochondrial</fullName>
    </alternativeName>
    <alternativeName>
        <fullName evidence="9">Glutamyl-tRNA synthetase</fullName>
    </alternativeName>
    <alternativeName>
        <fullName evidence="12">Mitochondrial glutamyl-tRNA synthetase</fullName>
    </alternativeName>
</protein>
<sequence>MVQFLSKRILHSVEQVRVRFAPSPTGHLHLGGLRTALYNFLFARHHKGRFILRIEDTDKARLVPGSAEEIQRVLTHYGLRYDEGPFAGGSFGPYVQSERLSFYQDAAARLIDSGDAYRCFCSEDRLALLRKDAIRRNTTPKYDMKCRSIAEVESKARAAGGEPFVVRFKLDRQDVFFKVAIPVVLFFVLYVDDVYGQIHQCIDESDMVILKTDGFPTYHLANIVDDQAMQISHVIRGMEWLSSTGKHVLLYKAFGWQHPNWLHLPLITRDSKKKLSKRDKDAFVDFYELKLGALPLAVLNLLIRNGSGIRDFDTTHLYSLEEMITSFDENEIGRRSLQLDQECLEKYGRMSVRAADVDDVLLPAIKGLIARDLPSVVVPSDDYLRKVVGFLKLNEEAFAFLSSLTTGDFRWFLTKPLSAKRVLSMFDHSAAVEALNILRDCDSLEPESIKRISENIGLPYTSLFTLVRVTLIDSSKGPPIKELVSFFGINECKLRFQQMIEYLRSESVQSCTSIRRDT</sequence>
<organism evidence="19 20">
    <name type="scientific">Necator americanus</name>
    <name type="common">Human hookworm</name>
    <dbReference type="NCBI Taxonomy" id="51031"/>
    <lineage>
        <taxon>Eukaryota</taxon>
        <taxon>Metazoa</taxon>
        <taxon>Ecdysozoa</taxon>
        <taxon>Nematoda</taxon>
        <taxon>Chromadorea</taxon>
        <taxon>Rhabditida</taxon>
        <taxon>Rhabditina</taxon>
        <taxon>Rhabditomorpha</taxon>
        <taxon>Strongyloidea</taxon>
        <taxon>Ancylostomatidae</taxon>
        <taxon>Bunostominae</taxon>
        <taxon>Necator</taxon>
    </lineage>
</organism>
<dbReference type="PANTHER" id="PTHR43311">
    <property type="entry name" value="GLUTAMATE--TRNA LIGASE"/>
    <property type="match status" value="1"/>
</dbReference>
<dbReference type="AlphaFoldDB" id="W2SZ17"/>
<evidence type="ECO:0000256" key="3">
    <source>
        <dbReference type="ARBA" id="ARBA00012835"/>
    </source>
</evidence>
<dbReference type="InterPro" id="IPR001412">
    <property type="entry name" value="aa-tRNA-synth_I_CS"/>
</dbReference>
<dbReference type="CDD" id="cd00808">
    <property type="entry name" value="GluRS_core"/>
    <property type="match status" value="1"/>
</dbReference>
<dbReference type="Gene3D" id="1.10.10.350">
    <property type="match status" value="1"/>
</dbReference>
<dbReference type="EMBL" id="KI660323">
    <property type="protein sequence ID" value="ETN74945.1"/>
    <property type="molecule type" value="Genomic_DNA"/>
</dbReference>